<feature type="transmembrane region" description="Helical" evidence="1">
    <location>
        <begin position="43"/>
        <end position="63"/>
    </location>
</feature>
<keyword evidence="1" id="KW-1133">Transmembrane helix</keyword>
<keyword evidence="1" id="KW-0812">Transmembrane</keyword>
<feature type="transmembrane region" description="Helical" evidence="1">
    <location>
        <begin position="75"/>
        <end position="93"/>
    </location>
</feature>
<proteinExistence type="predicted"/>
<protein>
    <submittedName>
        <fullName evidence="2">Uncharacterized protein</fullName>
    </submittedName>
</protein>
<reference evidence="2 3" key="1">
    <citation type="journal article" date="2014" name="Int. J. Syst. Evol. Microbiol.">
        <title>Solimonas terrae sp. nov., isolated from soil.</title>
        <authorList>
            <person name="Kim S.J."/>
            <person name="Moon J.Y."/>
            <person name="Weon H.Y."/>
            <person name="Ahn J.H."/>
            <person name="Chen W.M."/>
            <person name="Kwon S.W."/>
        </authorList>
    </citation>
    <scope>NUCLEOTIDE SEQUENCE [LARGE SCALE GENOMIC DNA]</scope>
    <source>
        <strain evidence="2 3">KIS83-12</strain>
    </source>
</reference>
<comment type="caution">
    <text evidence="2">The sequence shown here is derived from an EMBL/GenBank/DDBJ whole genome shotgun (WGS) entry which is preliminary data.</text>
</comment>
<gene>
    <name evidence="2" type="ORF">G7Y85_01900</name>
</gene>
<feature type="transmembrane region" description="Helical" evidence="1">
    <location>
        <begin position="6"/>
        <end position="31"/>
    </location>
</feature>
<dbReference type="RefSeq" id="WP_166250975.1">
    <property type="nucleotide sequence ID" value="NZ_JAAMOW010000001.1"/>
</dbReference>
<keyword evidence="3" id="KW-1185">Reference proteome</keyword>
<keyword evidence="1" id="KW-0472">Membrane</keyword>
<evidence type="ECO:0000256" key="1">
    <source>
        <dbReference type="SAM" id="Phobius"/>
    </source>
</evidence>
<evidence type="ECO:0000313" key="3">
    <source>
        <dbReference type="Proteomes" id="UP000472676"/>
    </source>
</evidence>
<organism evidence="2 3">
    <name type="scientific">Solimonas terrae</name>
    <dbReference type="NCBI Taxonomy" id="1396819"/>
    <lineage>
        <taxon>Bacteria</taxon>
        <taxon>Pseudomonadati</taxon>
        <taxon>Pseudomonadota</taxon>
        <taxon>Gammaproteobacteria</taxon>
        <taxon>Nevskiales</taxon>
        <taxon>Nevskiaceae</taxon>
        <taxon>Solimonas</taxon>
    </lineage>
</organism>
<sequence length="97" mass="10592">MKALNLFNAAMLALMASVALTLAVVCVLYAAHLDAAPRMRSEWYTVLKLTLVFAALTAIAGWAFWSHWRLRAGRWFAEVTLLAGLATGTGWIVRALG</sequence>
<dbReference type="EMBL" id="JAAMOW010000001">
    <property type="protein sequence ID" value="NGY03509.1"/>
    <property type="molecule type" value="Genomic_DNA"/>
</dbReference>
<accession>A0A6M2BN40</accession>
<name>A0A6M2BN40_9GAMM</name>
<evidence type="ECO:0000313" key="2">
    <source>
        <dbReference type="EMBL" id="NGY03509.1"/>
    </source>
</evidence>
<dbReference type="AlphaFoldDB" id="A0A6M2BN40"/>
<dbReference type="Proteomes" id="UP000472676">
    <property type="component" value="Unassembled WGS sequence"/>
</dbReference>